<name>A0AB34TGP0_STEMA</name>
<dbReference type="AlphaFoldDB" id="A0AB34TGP0"/>
<dbReference type="InterPro" id="IPR007684">
    <property type="entry name" value="Znf_Ogr/Delta"/>
</dbReference>
<feature type="region of interest" description="Disordered" evidence="1">
    <location>
        <begin position="84"/>
        <end position="108"/>
    </location>
</feature>
<dbReference type="Proteomes" id="UP000037632">
    <property type="component" value="Unassembled WGS sequence"/>
</dbReference>
<sequence length="108" mass="11836">MSSHSARRKVVFRCPFCHSPLVKRTSHLSHDHLRHDSFNCTNPVCSAAFTGHTELTGVASPSGLPDARPTDLPPSPAYAREIAQRAHRMQHSGNQPDLLDALPLPADH</sequence>
<organism evidence="3 4">
    <name type="scientific">Stenotrophomonas maltophilia</name>
    <name type="common">Pseudomonas maltophilia</name>
    <name type="synonym">Xanthomonas maltophilia</name>
    <dbReference type="NCBI Taxonomy" id="40324"/>
    <lineage>
        <taxon>Bacteria</taxon>
        <taxon>Pseudomonadati</taxon>
        <taxon>Pseudomonadota</taxon>
        <taxon>Gammaproteobacteria</taxon>
        <taxon>Lysobacterales</taxon>
        <taxon>Lysobacteraceae</taxon>
        <taxon>Stenotrophomonas</taxon>
        <taxon>Stenotrophomonas maltophilia group</taxon>
    </lineage>
</organism>
<comment type="caution">
    <text evidence="3">The sequence shown here is derived from an EMBL/GenBank/DDBJ whole genome shotgun (WGS) entry which is preliminary data.</text>
</comment>
<dbReference type="RefSeq" id="WP_032975113.1">
    <property type="nucleotide sequence ID" value="NZ_JAKJRS010000010.1"/>
</dbReference>
<reference evidence="3 4" key="1">
    <citation type="journal article" date="2015" name="Antimicrob. Agents Chemother.">
        <title>Whole-Genome Sequencing Identifies Emergence of a Quinolone Resistance Mutation in a Case of Stenotrophomonas maltophilia Bacteremia.</title>
        <authorList>
            <person name="Pak T.R."/>
            <person name="Altman D.R."/>
            <person name="Attie O."/>
            <person name="Sebra R."/>
            <person name="Hamula C.L."/>
            <person name="Lewis M."/>
            <person name="Deikus G."/>
            <person name="Newman L.C."/>
            <person name="Fang G."/>
            <person name="Hand J."/>
            <person name="Papel G."/>
            <person name="Wallach F."/>
            <person name="Schadt E.E."/>
            <person name="Huprikar S."/>
            <person name="van Bakel H."/>
            <person name="Kasarskis A."/>
            <person name="Bashir A."/>
        </authorList>
    </citation>
    <scope>NUCLEOTIDE SEQUENCE [LARGE SCALE GENOMIC DNA]</scope>
    <source>
        <strain evidence="3 4">ISMMS6</strain>
    </source>
</reference>
<dbReference type="Pfam" id="PF04606">
    <property type="entry name" value="Ogr_Delta"/>
    <property type="match status" value="1"/>
</dbReference>
<proteinExistence type="predicted"/>
<evidence type="ECO:0000313" key="4">
    <source>
        <dbReference type="Proteomes" id="UP000037632"/>
    </source>
</evidence>
<evidence type="ECO:0000259" key="2">
    <source>
        <dbReference type="Pfam" id="PF04606"/>
    </source>
</evidence>
<protein>
    <recommendedName>
        <fullName evidence="2">Zinc finger Ogr/Delta-type domain-containing protein</fullName>
    </recommendedName>
</protein>
<accession>A0AB34TGP0</accession>
<gene>
    <name evidence="3" type="ORF">VL23_03055</name>
</gene>
<feature type="compositionally biased region" description="Low complexity" evidence="1">
    <location>
        <begin position="96"/>
        <end position="108"/>
    </location>
</feature>
<evidence type="ECO:0000313" key="3">
    <source>
        <dbReference type="EMBL" id="KOO82284.1"/>
    </source>
</evidence>
<feature type="domain" description="Zinc finger Ogr/Delta-type" evidence="2">
    <location>
        <begin position="13"/>
        <end position="55"/>
    </location>
</feature>
<dbReference type="EMBL" id="JZIW01000001">
    <property type="protein sequence ID" value="KOO82284.1"/>
    <property type="molecule type" value="Genomic_DNA"/>
</dbReference>
<evidence type="ECO:0000256" key="1">
    <source>
        <dbReference type="SAM" id="MobiDB-lite"/>
    </source>
</evidence>